<evidence type="ECO:0000313" key="7">
    <source>
        <dbReference type="EMBL" id="JAJ14238.1"/>
    </source>
</evidence>
<dbReference type="EMBL" id="GDIP01209163">
    <property type="protein sequence ID" value="JAJ14239.1"/>
    <property type="molecule type" value="Transcribed_RNA"/>
</dbReference>
<keyword evidence="4" id="KW-0965">Cell junction</keyword>
<feature type="compositionally biased region" description="Basic residues" evidence="5">
    <location>
        <begin position="439"/>
        <end position="455"/>
    </location>
</feature>
<dbReference type="PROSITE" id="PS00661">
    <property type="entry name" value="FERM_2"/>
    <property type="match status" value="1"/>
</dbReference>
<dbReference type="Pfam" id="PF09379">
    <property type="entry name" value="FERM_N"/>
    <property type="match status" value="1"/>
</dbReference>
<dbReference type="SUPFAM" id="SSF54236">
    <property type="entry name" value="Ubiquitin-like"/>
    <property type="match status" value="1"/>
</dbReference>
<feature type="region of interest" description="Disordered" evidence="5">
    <location>
        <begin position="688"/>
        <end position="922"/>
    </location>
</feature>
<dbReference type="InterPro" id="IPR018980">
    <property type="entry name" value="FERM_PH-like_C"/>
</dbReference>
<protein>
    <submittedName>
        <fullName evidence="7">Band 4.1 protein 4A</fullName>
    </submittedName>
</protein>
<dbReference type="InterPro" id="IPR018979">
    <property type="entry name" value="FERM_N"/>
</dbReference>
<dbReference type="GO" id="GO:0048731">
    <property type="term" value="P:system development"/>
    <property type="evidence" value="ECO:0007669"/>
    <property type="project" value="UniProtKB-ARBA"/>
</dbReference>
<evidence type="ECO:0000256" key="2">
    <source>
        <dbReference type="ARBA" id="ARBA00004496"/>
    </source>
</evidence>
<feature type="compositionally biased region" description="Low complexity" evidence="5">
    <location>
        <begin position="587"/>
        <end position="600"/>
    </location>
</feature>
<dbReference type="InterPro" id="IPR014352">
    <property type="entry name" value="FERM/acyl-CoA-bd_prot_sf"/>
</dbReference>
<dbReference type="Pfam" id="PF00373">
    <property type="entry name" value="FERM_M"/>
    <property type="match status" value="1"/>
</dbReference>
<dbReference type="FunFam" id="1.20.80.10:FF:000003">
    <property type="entry name" value="Tyrosine-protein phosphatase non-receptor type 4"/>
    <property type="match status" value="1"/>
</dbReference>
<reference evidence="7" key="1">
    <citation type="submission" date="2015-10" db="EMBL/GenBank/DDBJ databases">
        <title>Daphnia magna gene sets from two clonal populations assembled and annotated with EvidentialGene.</title>
        <authorList>
            <person name="Gilbert D."/>
            <person name="Podicheti R."/>
            <person name="Orsini L."/>
            <person name="Colbourne J."/>
            <person name="Pfrender M."/>
        </authorList>
    </citation>
    <scope>NUCLEOTIDE SEQUENCE</scope>
</reference>
<dbReference type="PROSITE" id="PS00660">
    <property type="entry name" value="FERM_1"/>
    <property type="match status" value="1"/>
</dbReference>
<feature type="domain" description="FERM" evidence="6">
    <location>
        <begin position="21"/>
        <end position="303"/>
    </location>
</feature>
<reference evidence="7" key="2">
    <citation type="submission" date="2015-10" db="EMBL/GenBank/DDBJ databases">
        <authorList>
            <person name="Gilbert D.G."/>
        </authorList>
    </citation>
    <scope>NUCLEOTIDE SEQUENCE</scope>
</reference>
<feature type="compositionally biased region" description="Polar residues" evidence="5">
    <location>
        <begin position="601"/>
        <end position="620"/>
    </location>
</feature>
<dbReference type="Pfam" id="PF09380">
    <property type="entry name" value="FERM_C"/>
    <property type="match status" value="1"/>
</dbReference>
<dbReference type="Gene3D" id="3.10.20.90">
    <property type="entry name" value="Phosphatidylinositol 3-kinase Catalytic Subunit, Chain A, domain 1"/>
    <property type="match status" value="1"/>
</dbReference>
<feature type="compositionally biased region" description="Basic and acidic residues" evidence="5">
    <location>
        <begin position="546"/>
        <end position="556"/>
    </location>
</feature>
<dbReference type="InterPro" id="IPR019748">
    <property type="entry name" value="FERM_central"/>
</dbReference>
<evidence type="ECO:0000256" key="3">
    <source>
        <dbReference type="ARBA" id="ARBA00022490"/>
    </source>
</evidence>
<feature type="compositionally biased region" description="Low complexity" evidence="5">
    <location>
        <begin position="989"/>
        <end position="1009"/>
    </location>
</feature>
<dbReference type="CDD" id="cd17107">
    <property type="entry name" value="FERM_F1_EPB41L4A"/>
    <property type="match status" value="1"/>
</dbReference>
<proteinExistence type="predicted"/>
<feature type="region of interest" description="Disordered" evidence="5">
    <location>
        <begin position="1057"/>
        <end position="1093"/>
    </location>
</feature>
<feature type="compositionally biased region" description="Polar residues" evidence="5">
    <location>
        <begin position="827"/>
        <end position="846"/>
    </location>
</feature>
<dbReference type="Gene3D" id="2.30.29.30">
    <property type="entry name" value="Pleckstrin-homology domain (PH domain)/Phosphotyrosine-binding domain (PTB)"/>
    <property type="match status" value="1"/>
</dbReference>
<dbReference type="PRINTS" id="PR00935">
    <property type="entry name" value="BAND41"/>
</dbReference>
<feature type="compositionally biased region" description="Polar residues" evidence="5">
    <location>
        <begin position="346"/>
        <end position="360"/>
    </location>
</feature>
<dbReference type="PANTHER" id="PTHR23280:SF4">
    <property type="entry name" value="BAND 4.1-LIKE PROTEIN 4A"/>
    <property type="match status" value="1"/>
</dbReference>
<comment type="subcellular location">
    <subcellularLocation>
        <location evidence="1">Cell junction</location>
    </subcellularLocation>
    <subcellularLocation>
        <location evidence="2">Cytoplasm</location>
    </subcellularLocation>
</comment>
<dbReference type="Gene3D" id="1.20.80.10">
    <property type="match status" value="1"/>
</dbReference>
<dbReference type="PROSITE" id="PS50057">
    <property type="entry name" value="FERM_3"/>
    <property type="match status" value="1"/>
</dbReference>
<dbReference type="AlphaFoldDB" id="A0A0P4ZT38"/>
<evidence type="ECO:0000256" key="1">
    <source>
        <dbReference type="ARBA" id="ARBA00004282"/>
    </source>
</evidence>
<dbReference type="GO" id="GO:0031032">
    <property type="term" value="P:actomyosin structure organization"/>
    <property type="evidence" value="ECO:0007669"/>
    <property type="project" value="TreeGrafter"/>
</dbReference>
<dbReference type="InterPro" id="IPR011993">
    <property type="entry name" value="PH-like_dom_sf"/>
</dbReference>
<feature type="compositionally biased region" description="Polar residues" evidence="5">
    <location>
        <begin position="557"/>
        <end position="586"/>
    </location>
</feature>
<feature type="region of interest" description="Disordered" evidence="5">
    <location>
        <begin position="411"/>
        <end position="650"/>
    </location>
</feature>
<dbReference type="CDD" id="cd13186">
    <property type="entry name" value="FERM_C_NBL4_NBL5"/>
    <property type="match status" value="1"/>
</dbReference>
<sequence length="1201" mass="132572">MENLLGLNMRINCFGDKVSSLHCKIVLLDEQQLVHEVLADSTGQDVLNVVYQHLGSTLLETAYFGLRYVDATHQPQWLDPNKRVLQQLKGTGSQTLYFAVKFYAVDPCKLVEELTRYQFFLQVKKDILQGRLPVTTELAAELAALALQSELGDYDPQRYKPGYVSEFRFLAHQSPDLETKIDELHKTMRGLVPAVAEMRYLDRVKWLDLYGVDLHPVLGEDTVEYFLGLTPSGIIVLRNKTKVGNYFWPRISKIQFKGRYFMLRVRDKSNDESTFGFETPSKSACKSLYKCCSQHLAFFRLVQMSGPLLTSASTSTIAGTNTNGNQNSLNSIGSKFLKLSGAAAPTSFNGQQESQNNSPPQFRRMPSRRHQRRIVDGASHPAPPPMDECSTSDSDKTLDVASTANLLSPYHSKIGEAKPPVLGGGGNGVDNWTEASSVRSRRSRSRSHSRNRKENRRPSSADSSVESRSHRRKNNRSRSRHNSDNESEGSRVSESDRSNSRRRRHRSSRDSSGSESDHQSSNRRSHRRNRRRSSQGSTYELVDSEAQWREIQERQGIKQSQTATVRPAASSTPVQQPPIQQATVRKSSTNAANTSTSSANDSLLDQSQSDLTTVETNSQVSSSRHRHHRKHNHRHHHKHRSHSRHSEKSAKPLLPSEIMPHLQFQLVDPPVGSTSDQLREIPYQVVTSPQPVPSSALHHTVDDSNDHQSKLADNLNRKRHRDLHPTTYPEERKIISVDNDSPPPPYSPPQNVDALAQSLASLTIPPVSRSRGRPDSDTNNSSITHCRTARTAPNANPPPIATRPPPAPIPGPKPNKPTRPQGDFSAGQKTSSSYSPQYSVANNTSVHHPGNSAVPNGYHYAQPGVTPGHVPAQQYGNNTSSINHHNMQYHHQDNRRTATGPPAVPPPSASNSSTSSSSSSSAFNGFHYPYSSQANASAPISPHHVGLPLTAFSANHSIPSPQVVPAGSIQQASKTSVAAPMALPRLNVPSTPTPSIHSGSGGSSNNSVHSMEKNKGSMPMSPLANGVTVTNQLQSHFSDMLSRQTMQTKYVTRPQTPVTPQTFAMNPTTTTTTTTTTHPHYPGQPGQYQRFPQSQCQTLPGRGNRSGNARINSQNYVMDGKFAIQPSPTFVFPDHNPPANWHASLPRLVRHLPAAAQQNDNLAVGYQSSSLHPENAMNKNRRASSLEMILSPMVESTLQRK</sequence>
<name>A0A0P4ZT38_9CRUS</name>
<dbReference type="GO" id="GO:0005856">
    <property type="term" value="C:cytoskeleton"/>
    <property type="evidence" value="ECO:0007669"/>
    <property type="project" value="TreeGrafter"/>
</dbReference>
<dbReference type="SMART" id="SM00295">
    <property type="entry name" value="B41"/>
    <property type="match status" value="1"/>
</dbReference>
<feature type="compositionally biased region" description="Basic residues" evidence="5">
    <location>
        <begin position="623"/>
        <end position="643"/>
    </location>
</feature>
<dbReference type="InterPro" id="IPR035963">
    <property type="entry name" value="FERM_2"/>
</dbReference>
<dbReference type="FunFam" id="2.30.29.30:FF:000002">
    <property type="entry name" value="Band 4.1-like protein 5 isoform 1"/>
    <property type="match status" value="1"/>
</dbReference>
<dbReference type="GO" id="GO:0071944">
    <property type="term" value="C:cell periphery"/>
    <property type="evidence" value="ECO:0007669"/>
    <property type="project" value="UniProtKB-ARBA"/>
</dbReference>
<dbReference type="SMART" id="SM01196">
    <property type="entry name" value="FERM_C"/>
    <property type="match status" value="1"/>
</dbReference>
<dbReference type="OrthoDB" id="6235974at2759"/>
<dbReference type="PANTHER" id="PTHR23280">
    <property type="entry name" value="4.1 G PROTEIN"/>
    <property type="match status" value="1"/>
</dbReference>
<dbReference type="GO" id="GO:0005737">
    <property type="term" value="C:cytoplasm"/>
    <property type="evidence" value="ECO:0007669"/>
    <property type="project" value="UniProtKB-SubCell"/>
</dbReference>
<feature type="compositionally biased region" description="Pro residues" evidence="5">
    <location>
        <begin position="795"/>
        <end position="817"/>
    </location>
</feature>
<dbReference type="GO" id="GO:0016020">
    <property type="term" value="C:membrane"/>
    <property type="evidence" value="ECO:0007669"/>
    <property type="project" value="UniProtKB-ARBA"/>
</dbReference>
<feature type="compositionally biased region" description="Basic residues" evidence="5">
    <location>
        <begin position="521"/>
        <end position="533"/>
    </location>
</feature>
<dbReference type="CDD" id="cd14473">
    <property type="entry name" value="FERM_B-lobe"/>
    <property type="match status" value="1"/>
</dbReference>
<dbReference type="GO" id="GO:0070161">
    <property type="term" value="C:anchoring junction"/>
    <property type="evidence" value="ECO:0007669"/>
    <property type="project" value="UniProtKB-SubCell"/>
</dbReference>
<feature type="compositionally biased region" description="Basic residues" evidence="5">
    <location>
        <begin position="469"/>
        <end position="480"/>
    </location>
</feature>
<feature type="compositionally biased region" description="Basic and acidic residues" evidence="5">
    <location>
        <begin position="699"/>
        <end position="710"/>
    </location>
</feature>
<keyword evidence="3" id="KW-0963">Cytoplasm</keyword>
<evidence type="ECO:0000259" key="6">
    <source>
        <dbReference type="PROSITE" id="PS50057"/>
    </source>
</evidence>
<dbReference type="InterPro" id="IPR000299">
    <property type="entry name" value="FERM_domain"/>
</dbReference>
<dbReference type="InterPro" id="IPR030696">
    <property type="entry name" value="Band4.1-like4A_FERM_F1"/>
</dbReference>
<evidence type="ECO:0000256" key="4">
    <source>
        <dbReference type="ARBA" id="ARBA00022949"/>
    </source>
</evidence>
<dbReference type="SUPFAM" id="SSF47031">
    <property type="entry name" value="Second domain of FERM"/>
    <property type="match status" value="1"/>
</dbReference>
<evidence type="ECO:0000256" key="5">
    <source>
        <dbReference type="SAM" id="MobiDB-lite"/>
    </source>
</evidence>
<organism evidence="7">
    <name type="scientific">Daphnia magna</name>
    <dbReference type="NCBI Taxonomy" id="35525"/>
    <lineage>
        <taxon>Eukaryota</taxon>
        <taxon>Metazoa</taxon>
        <taxon>Ecdysozoa</taxon>
        <taxon>Arthropoda</taxon>
        <taxon>Crustacea</taxon>
        <taxon>Branchiopoda</taxon>
        <taxon>Diplostraca</taxon>
        <taxon>Cladocera</taxon>
        <taxon>Anomopoda</taxon>
        <taxon>Daphniidae</taxon>
        <taxon>Daphnia</taxon>
    </lineage>
</organism>
<dbReference type="InterPro" id="IPR029071">
    <property type="entry name" value="Ubiquitin-like_domsf"/>
</dbReference>
<accession>A0A0P4ZT38</accession>
<dbReference type="EMBL" id="GDIP01209164">
    <property type="protein sequence ID" value="JAJ14238.1"/>
    <property type="molecule type" value="Transcribed_RNA"/>
</dbReference>
<dbReference type="InterPro" id="IPR019749">
    <property type="entry name" value="Band_41_domain"/>
</dbReference>
<dbReference type="SUPFAM" id="SSF50729">
    <property type="entry name" value="PH domain-like"/>
    <property type="match status" value="1"/>
</dbReference>
<feature type="compositionally biased region" description="Polar residues" evidence="5">
    <location>
        <begin position="874"/>
        <end position="886"/>
    </location>
</feature>
<feature type="region of interest" description="Disordered" evidence="5">
    <location>
        <begin position="984"/>
        <end position="1019"/>
    </location>
</feature>
<feature type="region of interest" description="Disordered" evidence="5">
    <location>
        <begin position="345"/>
        <end position="395"/>
    </location>
</feature>
<feature type="compositionally biased region" description="Low complexity" evidence="5">
    <location>
        <begin position="1057"/>
        <end position="1077"/>
    </location>
</feature>
<feature type="compositionally biased region" description="Low complexity" evidence="5">
    <location>
        <begin position="909"/>
        <end position="922"/>
    </location>
</feature>
<dbReference type="GO" id="GO:0009887">
    <property type="term" value="P:animal organ morphogenesis"/>
    <property type="evidence" value="ECO:0007669"/>
    <property type="project" value="UniProtKB-ARBA"/>
</dbReference>
<dbReference type="InterPro" id="IPR019747">
    <property type="entry name" value="FERM_CS"/>
</dbReference>
<feature type="compositionally biased region" description="Basic and acidic residues" evidence="5">
    <location>
        <begin position="481"/>
        <end position="499"/>
    </location>
</feature>